<gene>
    <name evidence="2" type="ordered locus">DP3009</name>
</gene>
<keyword evidence="1" id="KW-0472">Membrane</keyword>
<evidence type="ECO:0000256" key="1">
    <source>
        <dbReference type="SAM" id="Phobius"/>
    </source>
</evidence>
<dbReference type="AlphaFoldDB" id="Q6AIU2"/>
<dbReference type="Proteomes" id="UP000000602">
    <property type="component" value="Chromosome"/>
</dbReference>
<keyword evidence="1" id="KW-0812">Transmembrane</keyword>
<evidence type="ECO:0000313" key="3">
    <source>
        <dbReference type="Proteomes" id="UP000000602"/>
    </source>
</evidence>
<dbReference type="EMBL" id="CR522870">
    <property type="protein sequence ID" value="CAG37738.1"/>
    <property type="molecule type" value="Genomic_DNA"/>
</dbReference>
<dbReference type="HOGENOM" id="CLU_3117189_0_0_7"/>
<name>Q6AIU2_DESPS</name>
<evidence type="ECO:0000313" key="2">
    <source>
        <dbReference type="EMBL" id="CAG37738.1"/>
    </source>
</evidence>
<reference evidence="3" key="1">
    <citation type="journal article" date="2004" name="Environ. Microbiol.">
        <title>The genome of Desulfotalea psychrophila, a sulfate-reducing bacterium from permanently cold Arctic sediments.</title>
        <authorList>
            <person name="Rabus R."/>
            <person name="Ruepp A."/>
            <person name="Frickey T."/>
            <person name="Rattei T."/>
            <person name="Fartmann B."/>
            <person name="Stark M."/>
            <person name="Bauer M."/>
            <person name="Zibat A."/>
            <person name="Lombardot T."/>
            <person name="Becker I."/>
            <person name="Amann J."/>
            <person name="Gellner K."/>
            <person name="Teeling H."/>
            <person name="Leuschner W.D."/>
            <person name="Gloeckner F.-O."/>
            <person name="Lupas A.N."/>
            <person name="Amann R."/>
            <person name="Klenk H.-P."/>
        </authorList>
    </citation>
    <scope>NUCLEOTIDE SEQUENCE [LARGE SCALE GENOMIC DNA]</scope>
    <source>
        <strain evidence="3">DSM 12343 / LSv54</strain>
    </source>
</reference>
<dbReference type="KEGG" id="dps:DP3009"/>
<keyword evidence="3" id="KW-1185">Reference proteome</keyword>
<accession>Q6AIU2</accession>
<sequence length="50" mass="5611">MIFSRENSHFHLDTSTLNAVFFLAILTIILKDSSRKAWDLPGYNPSTGNA</sequence>
<organism evidence="2 3">
    <name type="scientific">Desulfotalea psychrophila (strain LSv54 / DSM 12343)</name>
    <dbReference type="NCBI Taxonomy" id="177439"/>
    <lineage>
        <taxon>Bacteria</taxon>
        <taxon>Pseudomonadati</taxon>
        <taxon>Thermodesulfobacteriota</taxon>
        <taxon>Desulfobulbia</taxon>
        <taxon>Desulfobulbales</taxon>
        <taxon>Desulfocapsaceae</taxon>
        <taxon>Desulfotalea</taxon>
    </lineage>
</organism>
<feature type="transmembrane region" description="Helical" evidence="1">
    <location>
        <begin position="12"/>
        <end position="30"/>
    </location>
</feature>
<protein>
    <submittedName>
        <fullName evidence="2">Uncharacterized protein</fullName>
    </submittedName>
</protein>
<keyword evidence="1" id="KW-1133">Transmembrane helix</keyword>
<proteinExistence type="predicted"/>